<organism evidence="3 4">
    <name type="scientific">Paragonimus westermani</name>
    <dbReference type="NCBI Taxonomy" id="34504"/>
    <lineage>
        <taxon>Eukaryota</taxon>
        <taxon>Metazoa</taxon>
        <taxon>Spiralia</taxon>
        <taxon>Lophotrochozoa</taxon>
        <taxon>Platyhelminthes</taxon>
        <taxon>Trematoda</taxon>
        <taxon>Digenea</taxon>
        <taxon>Plagiorchiida</taxon>
        <taxon>Troglotremata</taxon>
        <taxon>Troglotrematidae</taxon>
        <taxon>Paragonimus</taxon>
    </lineage>
</organism>
<feature type="domain" description="RNase III" evidence="2">
    <location>
        <begin position="812"/>
        <end position="964"/>
    </location>
</feature>
<reference evidence="3 4" key="1">
    <citation type="journal article" date="2019" name="Gigascience">
        <title>Whole-genome sequence of the oriental lung fluke Paragonimus westermani.</title>
        <authorList>
            <person name="Oey H."/>
            <person name="Zakrzewski M."/>
            <person name="Narain K."/>
            <person name="Devi K.R."/>
            <person name="Agatsuma T."/>
            <person name="Nawaratna S."/>
            <person name="Gobert G.N."/>
            <person name="Jones M.K."/>
            <person name="Ragan M.A."/>
            <person name="McManus D.P."/>
            <person name="Krause L."/>
        </authorList>
    </citation>
    <scope>NUCLEOTIDE SEQUENCE [LARGE SCALE GENOMIC DNA]</scope>
    <source>
        <strain evidence="3 4">IND2009</strain>
    </source>
</reference>
<dbReference type="SUPFAM" id="SSF69065">
    <property type="entry name" value="RNase III domain-like"/>
    <property type="match status" value="2"/>
</dbReference>
<dbReference type="SMART" id="SM00535">
    <property type="entry name" value="RIBOc"/>
    <property type="match status" value="2"/>
</dbReference>
<dbReference type="GO" id="GO:0004525">
    <property type="term" value="F:ribonuclease III activity"/>
    <property type="evidence" value="ECO:0007669"/>
    <property type="project" value="InterPro"/>
</dbReference>
<dbReference type="CDD" id="cd00593">
    <property type="entry name" value="RIBOc"/>
    <property type="match status" value="2"/>
</dbReference>
<name>A0A5J4NS68_9TREM</name>
<accession>A0A5J4NS68</accession>
<keyword evidence="1" id="KW-0378">Hydrolase</keyword>
<feature type="non-terminal residue" evidence="3">
    <location>
        <position position="1"/>
    </location>
</feature>
<dbReference type="AlphaFoldDB" id="A0A5J4NS68"/>
<dbReference type="PROSITE" id="PS50142">
    <property type="entry name" value="RNASE_3_2"/>
    <property type="match status" value="2"/>
</dbReference>
<dbReference type="InterPro" id="IPR000999">
    <property type="entry name" value="RNase_III_dom"/>
</dbReference>
<dbReference type="Gene3D" id="1.10.1520.10">
    <property type="entry name" value="Ribonuclease III domain"/>
    <property type="match status" value="2"/>
</dbReference>
<dbReference type="PANTHER" id="PTHR14950">
    <property type="entry name" value="DICER-RELATED"/>
    <property type="match status" value="1"/>
</dbReference>
<evidence type="ECO:0000313" key="4">
    <source>
        <dbReference type="Proteomes" id="UP000324629"/>
    </source>
</evidence>
<evidence type="ECO:0000313" key="3">
    <source>
        <dbReference type="EMBL" id="KAA3678413.1"/>
    </source>
</evidence>
<dbReference type="Proteomes" id="UP000324629">
    <property type="component" value="Unassembled WGS sequence"/>
</dbReference>
<evidence type="ECO:0000259" key="2">
    <source>
        <dbReference type="PROSITE" id="PS50142"/>
    </source>
</evidence>
<keyword evidence="4" id="KW-1185">Reference proteome</keyword>
<dbReference type="EMBL" id="QNGE01001112">
    <property type="protein sequence ID" value="KAA3678413.1"/>
    <property type="molecule type" value="Genomic_DNA"/>
</dbReference>
<sequence>VVLFVFFPDKDMLSRSHPNLRVPSKSTLWFPPVSPTPTPLSAWCNKRSLDSPRSIPLDSYDACDSKRKPSVPCNEISIEGIDSEESGLCCELSDSSCQQMDESSNGVTEQLFVETDLSVDHGLESSAKTCIPSVSSSDSGCGRSQLVSPCVSEKRSSFYPVQNDYVCRVPLYLTRGMARARVRYVKTLRLSSDQLDLITAAHHVLAELLTNLADLSHVCLSDTDRKLRDALQTPNTTAPTAGLAKQLSIRNRFAELAFDPSASRLLGLITFISLPDLDIDLEATRALVRWSEVRSKWITEGRNAISPDEVQHIHGVLPTYPVRLGQIPIQNWAGVIVRPCHLPDTDPGMFAISGPSSQTGLHQVPAKLAGGVYVALSSNTACSSKLPSSLNFTVTEPVLSYVDYFSICHPPICALLDRLRPELPLASCFRLTRHQNAAQVVAGMRKNGKSNVDRSTALYLADACFVHPLSAWLWFLLSIVPVVLYQTTRALSALQLFKVISHGLLYQTFRTNLSDEHFERTDYTVLLPDRVDAPCCVLTDINHITDMDMQVQERTPAEDRLLDEKARSVDPTSHCPHPNDLLEPTTLLAARDAVNLERLELLGDSLLQLIGTLTVYSNASDKVDEGQLTAKRIQLVSNSNLYKIAARLGWSNYCTGQVYCPPDHFIFPCYTVSKLTTKSDSDSRMFVRLTDKSLADMIEALIGCFLQHLGLPAACRFLAYLGISPDHMNRQSDEPDFYQPAWSPWCQLLSDPIYPNNQPRTPLALQSRDRSRRRPLFYSPHGQSVSSPDLLTAEPPVSGAVADVIDYFRLRLCGLQNILGYQFQNINTLIQALMHQSSPYISLFGSYQRLEFLGDAVLGYVITTCLYKKHINFNPGQLTETRSNIVSNNSLACAVVEHKIHSYISHNQLAIDTAISYVTFLLDRTSSYSEQLELLTQQVLKGLRVKALADVFESIIGAIFVDSNGNLNIVSDLIQRLLNDRIDDYVERNPINPLRTMHEIYPSLKYNVSQFQSPDETGGKYKLCASLSGGNIYTYGATRNQARLALAERLEVPLKAVDQNTS</sequence>
<dbReference type="PROSITE" id="PS00517">
    <property type="entry name" value="RNASE_3_1"/>
    <property type="match status" value="1"/>
</dbReference>
<protein>
    <submittedName>
        <fullName evidence="3">Endoribonuclease Dicer</fullName>
    </submittedName>
</protein>
<comment type="caution">
    <text evidence="3">The sequence shown here is derived from an EMBL/GenBank/DDBJ whole genome shotgun (WGS) entry which is preliminary data.</text>
</comment>
<dbReference type="Pfam" id="PF00636">
    <property type="entry name" value="Ribonuclease_3"/>
    <property type="match status" value="2"/>
</dbReference>
<gene>
    <name evidence="3" type="ORF">DEA37_0008007</name>
</gene>
<evidence type="ECO:0000256" key="1">
    <source>
        <dbReference type="ARBA" id="ARBA00022801"/>
    </source>
</evidence>
<dbReference type="InterPro" id="IPR036389">
    <property type="entry name" value="RNase_III_sf"/>
</dbReference>
<proteinExistence type="predicted"/>
<feature type="domain" description="RNase III" evidence="2">
    <location>
        <begin position="595"/>
        <end position="710"/>
    </location>
</feature>
<dbReference type="PANTHER" id="PTHR14950:SF37">
    <property type="entry name" value="ENDORIBONUCLEASE DICER"/>
    <property type="match status" value="1"/>
</dbReference>
<dbReference type="GO" id="GO:0006396">
    <property type="term" value="P:RNA processing"/>
    <property type="evidence" value="ECO:0007669"/>
    <property type="project" value="InterPro"/>
</dbReference>